<dbReference type="InterPro" id="IPR002935">
    <property type="entry name" value="SAM_O-MeTrfase"/>
</dbReference>
<accession>A0A0C2JMI0</accession>
<protein>
    <submittedName>
        <fullName evidence="4">Methyltransferase</fullName>
    </submittedName>
</protein>
<keyword evidence="2 4" id="KW-0808">Transferase</keyword>
<evidence type="ECO:0000256" key="2">
    <source>
        <dbReference type="ARBA" id="ARBA00022679"/>
    </source>
</evidence>
<dbReference type="GO" id="GO:0008171">
    <property type="term" value="F:O-methyltransferase activity"/>
    <property type="evidence" value="ECO:0007669"/>
    <property type="project" value="InterPro"/>
</dbReference>
<dbReference type="OrthoDB" id="9799672at2"/>
<keyword evidence="1 4" id="KW-0489">Methyltransferase</keyword>
<evidence type="ECO:0000313" key="4">
    <source>
        <dbReference type="EMBL" id="KIH98072.1"/>
    </source>
</evidence>
<sequence>MDSLTTNPVAETLQRLFTEAETTDRHLLSEWTDKAESSSAVISELLDAEAKDYQGFYQQLSQHFLSVSPEFGRFLYVCARACGARSIVEFGTSFGVSTIHLAAAVRDNSGGRVISTELEPTKAARAHENLQAATMADLVDIRVGDALDTLRYDLDDTIDLVLLDGAFSLYRPVLDLLHPHLRSGALVIGENAFEEAGDYLDYVRNPENGYLSLPLPFDQQRHNELSLRTR</sequence>
<keyword evidence="5" id="KW-1185">Reference proteome</keyword>
<dbReference type="Proteomes" id="UP000031675">
    <property type="component" value="Unassembled WGS sequence"/>
</dbReference>
<dbReference type="GO" id="GO:0032259">
    <property type="term" value="P:methylation"/>
    <property type="evidence" value="ECO:0007669"/>
    <property type="project" value="UniProtKB-KW"/>
</dbReference>
<evidence type="ECO:0000313" key="5">
    <source>
        <dbReference type="Proteomes" id="UP000031675"/>
    </source>
</evidence>
<name>A0A0C2JMI0_9ACTN</name>
<dbReference type="RefSeq" id="WP_040274348.1">
    <property type="nucleotide sequence ID" value="NZ_JROO01000029.1"/>
</dbReference>
<evidence type="ECO:0000256" key="3">
    <source>
        <dbReference type="ARBA" id="ARBA00022691"/>
    </source>
</evidence>
<dbReference type="PANTHER" id="PTHR43167:SF1">
    <property type="entry name" value="PUTATIVE (AFU_ORTHOLOGUE AFUA_6G01830)-RELATED"/>
    <property type="match status" value="1"/>
</dbReference>
<proteinExistence type="predicted"/>
<dbReference type="SUPFAM" id="SSF53335">
    <property type="entry name" value="S-adenosyl-L-methionine-dependent methyltransferases"/>
    <property type="match status" value="1"/>
</dbReference>
<comment type="caution">
    <text evidence="4">The sequence shown here is derived from an EMBL/GenBank/DDBJ whole genome shotgun (WGS) entry which is preliminary data.</text>
</comment>
<evidence type="ECO:0000256" key="1">
    <source>
        <dbReference type="ARBA" id="ARBA00022603"/>
    </source>
</evidence>
<dbReference type="Gene3D" id="3.40.50.150">
    <property type="entry name" value="Vaccinia Virus protein VP39"/>
    <property type="match status" value="1"/>
</dbReference>
<dbReference type="EMBL" id="JROO01000029">
    <property type="protein sequence ID" value="KIH98072.1"/>
    <property type="molecule type" value="Genomic_DNA"/>
</dbReference>
<dbReference type="Pfam" id="PF13578">
    <property type="entry name" value="Methyltransf_24"/>
    <property type="match status" value="1"/>
</dbReference>
<keyword evidence="3" id="KW-0949">S-adenosyl-L-methionine</keyword>
<reference evidence="5" key="1">
    <citation type="journal article" date="2015" name="Chem. Biol.">
        <title>Structure, bioactivity, and resistance mechanism of streptomonomicin, an unusual lasso Peptide from an understudied halophilic actinomycete.</title>
        <authorList>
            <person name="Metelev M."/>
            <person name="Tietz J.I."/>
            <person name="Melby J.O."/>
            <person name="Blair P.M."/>
            <person name="Zhu L."/>
            <person name="Livnat I."/>
            <person name="Severinov K."/>
            <person name="Mitchell D.A."/>
        </authorList>
    </citation>
    <scope>NUCLEOTIDE SEQUENCE [LARGE SCALE GENOMIC DNA]</scope>
    <source>
        <strain evidence="5">YIM 90003</strain>
    </source>
</reference>
<dbReference type="PANTHER" id="PTHR43167">
    <property type="entry name" value="PUTATIVE (AFU_ORTHOLOGUE AFUA_6G01830)-RELATED"/>
    <property type="match status" value="1"/>
</dbReference>
<dbReference type="STRING" id="183763.LP52_15320"/>
<dbReference type="AlphaFoldDB" id="A0A0C2JMI0"/>
<organism evidence="4 5">
    <name type="scientific">Streptomonospora alba</name>
    <dbReference type="NCBI Taxonomy" id="183763"/>
    <lineage>
        <taxon>Bacteria</taxon>
        <taxon>Bacillati</taxon>
        <taxon>Actinomycetota</taxon>
        <taxon>Actinomycetes</taxon>
        <taxon>Streptosporangiales</taxon>
        <taxon>Nocardiopsidaceae</taxon>
        <taxon>Streptomonospora</taxon>
    </lineage>
</organism>
<dbReference type="PROSITE" id="PS51682">
    <property type="entry name" value="SAM_OMT_I"/>
    <property type="match status" value="1"/>
</dbReference>
<gene>
    <name evidence="4" type="ORF">LP52_15320</name>
</gene>
<dbReference type="InterPro" id="IPR029063">
    <property type="entry name" value="SAM-dependent_MTases_sf"/>
</dbReference>